<reference evidence="2 4" key="1">
    <citation type="journal article" date="2008" name="Science">
        <title>The Physcomitrella genome reveals evolutionary insights into the conquest of land by plants.</title>
        <authorList>
            <person name="Rensing S."/>
            <person name="Lang D."/>
            <person name="Zimmer A."/>
            <person name="Terry A."/>
            <person name="Salamov A."/>
            <person name="Shapiro H."/>
            <person name="Nishiyama T."/>
            <person name="Perroud P.-F."/>
            <person name="Lindquist E."/>
            <person name="Kamisugi Y."/>
            <person name="Tanahashi T."/>
            <person name="Sakakibara K."/>
            <person name="Fujita T."/>
            <person name="Oishi K."/>
            <person name="Shin-I T."/>
            <person name="Kuroki Y."/>
            <person name="Toyoda A."/>
            <person name="Suzuki Y."/>
            <person name="Hashimoto A."/>
            <person name="Yamaguchi K."/>
            <person name="Sugano A."/>
            <person name="Kohara Y."/>
            <person name="Fujiyama A."/>
            <person name="Anterola A."/>
            <person name="Aoki S."/>
            <person name="Ashton N."/>
            <person name="Barbazuk W.B."/>
            <person name="Barker E."/>
            <person name="Bennetzen J."/>
            <person name="Bezanilla M."/>
            <person name="Blankenship R."/>
            <person name="Cho S.H."/>
            <person name="Dutcher S."/>
            <person name="Estelle M."/>
            <person name="Fawcett J.A."/>
            <person name="Gundlach H."/>
            <person name="Hanada K."/>
            <person name="Heyl A."/>
            <person name="Hicks K.A."/>
            <person name="Hugh J."/>
            <person name="Lohr M."/>
            <person name="Mayer K."/>
            <person name="Melkozernov A."/>
            <person name="Murata T."/>
            <person name="Nelson D."/>
            <person name="Pils B."/>
            <person name="Prigge M."/>
            <person name="Reiss B."/>
            <person name="Renner T."/>
            <person name="Rombauts S."/>
            <person name="Rushton P."/>
            <person name="Sanderfoot A."/>
            <person name="Schween G."/>
            <person name="Shiu S.-H."/>
            <person name="Stueber K."/>
            <person name="Theodoulou F.L."/>
            <person name="Tu H."/>
            <person name="Van de Peer Y."/>
            <person name="Verrier P.J."/>
            <person name="Waters E."/>
            <person name="Wood A."/>
            <person name="Yang L."/>
            <person name="Cove D."/>
            <person name="Cuming A."/>
            <person name="Hasebe M."/>
            <person name="Lucas S."/>
            <person name="Mishler D.B."/>
            <person name="Reski R."/>
            <person name="Grigoriev I."/>
            <person name="Quatrano R.S."/>
            <person name="Boore J.L."/>
        </authorList>
    </citation>
    <scope>NUCLEOTIDE SEQUENCE [LARGE SCALE GENOMIC DNA]</scope>
    <source>
        <strain evidence="3 4">cv. Gransden 2004</strain>
    </source>
</reference>
<feature type="compositionally biased region" description="Polar residues" evidence="1">
    <location>
        <begin position="110"/>
        <end position="123"/>
    </location>
</feature>
<reference evidence="2 4" key="2">
    <citation type="journal article" date="2018" name="Plant J.">
        <title>The Physcomitrella patens chromosome-scale assembly reveals moss genome structure and evolution.</title>
        <authorList>
            <person name="Lang D."/>
            <person name="Ullrich K.K."/>
            <person name="Murat F."/>
            <person name="Fuchs J."/>
            <person name="Jenkins J."/>
            <person name="Haas F.B."/>
            <person name="Piednoel M."/>
            <person name="Gundlach H."/>
            <person name="Van Bel M."/>
            <person name="Meyberg R."/>
            <person name="Vives C."/>
            <person name="Morata J."/>
            <person name="Symeonidi A."/>
            <person name="Hiss M."/>
            <person name="Muchero W."/>
            <person name="Kamisugi Y."/>
            <person name="Saleh O."/>
            <person name="Blanc G."/>
            <person name="Decker E.L."/>
            <person name="van Gessel N."/>
            <person name="Grimwood J."/>
            <person name="Hayes R.D."/>
            <person name="Graham S.W."/>
            <person name="Gunter L.E."/>
            <person name="McDaniel S.F."/>
            <person name="Hoernstein S.N.W."/>
            <person name="Larsson A."/>
            <person name="Li F.W."/>
            <person name="Perroud P.F."/>
            <person name="Phillips J."/>
            <person name="Ranjan P."/>
            <person name="Rokshar D.S."/>
            <person name="Rothfels C.J."/>
            <person name="Schneider L."/>
            <person name="Shu S."/>
            <person name="Stevenson D.W."/>
            <person name="Thummler F."/>
            <person name="Tillich M."/>
            <person name="Villarreal Aguilar J.C."/>
            <person name="Widiez T."/>
            <person name="Wong G.K."/>
            <person name="Wymore A."/>
            <person name="Zhang Y."/>
            <person name="Zimmer A.D."/>
            <person name="Quatrano R.S."/>
            <person name="Mayer K.F.X."/>
            <person name="Goodstein D."/>
            <person name="Casacuberta J.M."/>
            <person name="Vandepoele K."/>
            <person name="Reski R."/>
            <person name="Cuming A.C."/>
            <person name="Tuskan G.A."/>
            <person name="Maumus F."/>
            <person name="Salse J."/>
            <person name="Schmutz J."/>
            <person name="Rensing S.A."/>
        </authorList>
    </citation>
    <scope>NUCLEOTIDE SEQUENCE [LARGE SCALE GENOMIC DNA]</scope>
    <source>
        <strain evidence="3 4">cv. Gransden 2004</strain>
    </source>
</reference>
<dbReference type="Gramene" id="Pp3c25_5990V3.1">
    <property type="protein sequence ID" value="Pp3c25_5990V3.1"/>
    <property type="gene ID" value="Pp3c25_5990"/>
</dbReference>
<evidence type="ECO:0000313" key="3">
    <source>
        <dbReference type="EnsemblPlants" id="Pp3c25_5990V3.1"/>
    </source>
</evidence>
<dbReference type="EMBL" id="ABEU02000025">
    <property type="protein sequence ID" value="PNR27497.1"/>
    <property type="molecule type" value="Genomic_DNA"/>
</dbReference>
<feature type="compositionally biased region" description="Polar residues" evidence="1">
    <location>
        <begin position="92"/>
        <end position="101"/>
    </location>
</feature>
<evidence type="ECO:0000313" key="2">
    <source>
        <dbReference type="EMBL" id="PNR27497.1"/>
    </source>
</evidence>
<dbReference type="AlphaFoldDB" id="A0A2K1IE05"/>
<feature type="region of interest" description="Disordered" evidence="1">
    <location>
        <begin position="160"/>
        <end position="187"/>
    </location>
</feature>
<gene>
    <name evidence="2" type="ORF">PHYPA_029649</name>
</gene>
<dbReference type="EnsemblPlants" id="Pp3c25_5990V3.1">
    <property type="protein sequence ID" value="Pp3c25_5990V3.1"/>
    <property type="gene ID" value="Pp3c25_5990"/>
</dbReference>
<feature type="compositionally biased region" description="Basic residues" evidence="1">
    <location>
        <begin position="166"/>
        <end position="175"/>
    </location>
</feature>
<name>A0A2K1IE05_PHYPA</name>
<feature type="region of interest" description="Disordered" evidence="1">
    <location>
        <begin position="91"/>
        <end position="123"/>
    </location>
</feature>
<sequence>MPRREARRFAKVNGDNDENTQLCRTTSTKQSEHIYHRCGSTPCNYSTKSGSRKIRGCQIATLLKPRLQTCRSPPSPATSVYSTCHRLHLESVQPSGQTTRPSQDDGLLSATGTSQRPGCCHSSNAPHRFRLRVVQGTKDCEQNHRNGCETNVMHDVKNRGDCGKEVRKRPLRRPQMRQGRAQLRRVR</sequence>
<dbReference type="InParanoid" id="A0A2K1IE05"/>
<evidence type="ECO:0000256" key="1">
    <source>
        <dbReference type="SAM" id="MobiDB-lite"/>
    </source>
</evidence>
<organism evidence="2">
    <name type="scientific">Physcomitrium patens</name>
    <name type="common">Spreading-leaved earth moss</name>
    <name type="synonym">Physcomitrella patens</name>
    <dbReference type="NCBI Taxonomy" id="3218"/>
    <lineage>
        <taxon>Eukaryota</taxon>
        <taxon>Viridiplantae</taxon>
        <taxon>Streptophyta</taxon>
        <taxon>Embryophyta</taxon>
        <taxon>Bryophyta</taxon>
        <taxon>Bryophytina</taxon>
        <taxon>Bryopsida</taxon>
        <taxon>Funariidae</taxon>
        <taxon>Funariales</taxon>
        <taxon>Funariaceae</taxon>
        <taxon>Physcomitrium</taxon>
    </lineage>
</organism>
<keyword evidence="4" id="KW-1185">Reference proteome</keyword>
<accession>A0A2K1IE05</accession>
<proteinExistence type="predicted"/>
<protein>
    <submittedName>
        <fullName evidence="2 3">Uncharacterized protein</fullName>
    </submittedName>
</protein>
<evidence type="ECO:0000313" key="4">
    <source>
        <dbReference type="Proteomes" id="UP000006727"/>
    </source>
</evidence>
<reference evidence="3" key="3">
    <citation type="submission" date="2020-12" db="UniProtKB">
        <authorList>
            <consortium name="EnsemblPlants"/>
        </authorList>
    </citation>
    <scope>IDENTIFICATION</scope>
</reference>
<dbReference type="Proteomes" id="UP000006727">
    <property type="component" value="Chromosome 25"/>
</dbReference>